<proteinExistence type="predicted"/>
<name>A0A4V3RJD4_9BACE</name>
<organism evidence="1 2">
    <name type="scientific">Bacteroides caecimuris</name>
    <dbReference type="NCBI Taxonomy" id="1796613"/>
    <lineage>
        <taxon>Bacteria</taxon>
        <taxon>Pseudomonadati</taxon>
        <taxon>Bacteroidota</taxon>
        <taxon>Bacteroidia</taxon>
        <taxon>Bacteroidales</taxon>
        <taxon>Bacteroidaceae</taxon>
        <taxon>Bacteroides</taxon>
    </lineage>
</organism>
<gene>
    <name evidence="1" type="ORF">E5353_09155</name>
</gene>
<sequence>MEKQNNILLAFTSVQVTELYDKWKNTYTGTLEDFYNFMVYPSIERERFVACLTIENELIGSFIATNLTV</sequence>
<protein>
    <submittedName>
        <fullName evidence="1">Uncharacterized protein</fullName>
    </submittedName>
</protein>
<accession>A0A4V3RJD4</accession>
<dbReference type="AlphaFoldDB" id="A0A4V3RJD4"/>
<evidence type="ECO:0000313" key="1">
    <source>
        <dbReference type="EMBL" id="TGY35480.1"/>
    </source>
</evidence>
<dbReference type="RefSeq" id="WP_135999596.1">
    <property type="nucleotide sequence ID" value="NZ_SRYX01000029.1"/>
</dbReference>
<dbReference type="EMBL" id="SRYX01000029">
    <property type="protein sequence ID" value="TGY35480.1"/>
    <property type="molecule type" value="Genomic_DNA"/>
</dbReference>
<comment type="caution">
    <text evidence="1">The sequence shown here is derived from an EMBL/GenBank/DDBJ whole genome shotgun (WGS) entry which is preliminary data.</text>
</comment>
<dbReference type="Proteomes" id="UP000309566">
    <property type="component" value="Unassembled WGS sequence"/>
</dbReference>
<reference evidence="1 2" key="1">
    <citation type="submission" date="2019-04" db="EMBL/GenBank/DDBJ databases">
        <title>Microbes associate with the intestines of laboratory mice.</title>
        <authorList>
            <person name="Navarre W."/>
            <person name="Wong E."/>
            <person name="Huang K."/>
            <person name="Tropini C."/>
            <person name="Ng K."/>
            <person name="Yu B."/>
        </authorList>
    </citation>
    <scope>NUCLEOTIDE SEQUENCE [LARGE SCALE GENOMIC DNA]</scope>
    <source>
        <strain evidence="1 2">NM63_1-25</strain>
    </source>
</reference>
<evidence type="ECO:0000313" key="2">
    <source>
        <dbReference type="Proteomes" id="UP000309566"/>
    </source>
</evidence>